<evidence type="ECO:0000256" key="2">
    <source>
        <dbReference type="ARBA" id="ARBA00016807"/>
    </source>
</evidence>
<evidence type="ECO:0000259" key="4">
    <source>
        <dbReference type="Pfam" id="PF13873"/>
    </source>
</evidence>
<accession>A0A9J6DFL6</accession>
<reference evidence="5" key="2">
    <citation type="submission" date="2021-09" db="EMBL/GenBank/DDBJ databases">
        <authorList>
            <person name="Jia N."/>
            <person name="Wang J."/>
            <person name="Shi W."/>
            <person name="Du L."/>
            <person name="Sun Y."/>
            <person name="Zhan W."/>
            <person name="Jiang J."/>
            <person name="Wang Q."/>
            <person name="Zhang B."/>
            <person name="Ji P."/>
            <person name="Sakyi L.B."/>
            <person name="Cui X."/>
            <person name="Yuan T."/>
            <person name="Jiang B."/>
            <person name="Yang W."/>
            <person name="Lam T.T.-Y."/>
            <person name="Chang Q."/>
            <person name="Ding S."/>
            <person name="Wang X."/>
            <person name="Zhu J."/>
            <person name="Ruan X."/>
            <person name="Zhao L."/>
            <person name="Wei J."/>
            <person name="Que T."/>
            <person name="Du C."/>
            <person name="Cheng J."/>
            <person name="Dai P."/>
            <person name="Han X."/>
            <person name="Huang E."/>
            <person name="Gao Y."/>
            <person name="Liu J."/>
            <person name="Shao H."/>
            <person name="Ye R."/>
            <person name="Li L."/>
            <person name="Wei W."/>
            <person name="Wang X."/>
            <person name="Wang C."/>
            <person name="Huo Q."/>
            <person name="Li W."/>
            <person name="Guo W."/>
            <person name="Chen H."/>
            <person name="Chen S."/>
            <person name="Zhou L."/>
            <person name="Zhou L."/>
            <person name="Ni X."/>
            <person name="Tian J."/>
            <person name="Zhou Y."/>
            <person name="Sheng Y."/>
            <person name="Liu T."/>
            <person name="Pan Y."/>
            <person name="Xia L."/>
            <person name="Li J."/>
            <person name="Zhao F."/>
            <person name="Cao W."/>
        </authorList>
    </citation>
    <scope>NUCLEOTIDE SEQUENCE</scope>
    <source>
        <strain evidence="5">Rmic-2018</strain>
        <tissue evidence="5">Larvae</tissue>
    </source>
</reference>
<evidence type="ECO:0000313" key="6">
    <source>
        <dbReference type="Proteomes" id="UP000821866"/>
    </source>
</evidence>
<dbReference type="Pfam" id="PF13873">
    <property type="entry name" value="Myb_DNA-bind_5"/>
    <property type="match status" value="1"/>
</dbReference>
<reference evidence="5" key="1">
    <citation type="journal article" date="2020" name="Cell">
        <title>Large-Scale Comparative Analyses of Tick Genomes Elucidate Their Genetic Diversity and Vector Capacities.</title>
        <authorList>
            <consortium name="Tick Genome and Microbiome Consortium (TIGMIC)"/>
            <person name="Jia N."/>
            <person name="Wang J."/>
            <person name="Shi W."/>
            <person name="Du L."/>
            <person name="Sun Y."/>
            <person name="Zhan W."/>
            <person name="Jiang J.F."/>
            <person name="Wang Q."/>
            <person name="Zhang B."/>
            <person name="Ji P."/>
            <person name="Bell-Sakyi L."/>
            <person name="Cui X.M."/>
            <person name="Yuan T.T."/>
            <person name="Jiang B.G."/>
            <person name="Yang W.F."/>
            <person name="Lam T.T."/>
            <person name="Chang Q.C."/>
            <person name="Ding S.J."/>
            <person name="Wang X.J."/>
            <person name="Zhu J.G."/>
            <person name="Ruan X.D."/>
            <person name="Zhao L."/>
            <person name="Wei J.T."/>
            <person name="Ye R.Z."/>
            <person name="Que T.C."/>
            <person name="Du C.H."/>
            <person name="Zhou Y.H."/>
            <person name="Cheng J.X."/>
            <person name="Dai P.F."/>
            <person name="Guo W.B."/>
            <person name="Han X.H."/>
            <person name="Huang E.J."/>
            <person name="Li L.F."/>
            <person name="Wei W."/>
            <person name="Gao Y.C."/>
            <person name="Liu J.Z."/>
            <person name="Shao H.Z."/>
            <person name="Wang X."/>
            <person name="Wang C.C."/>
            <person name="Yang T.C."/>
            <person name="Huo Q.B."/>
            <person name="Li W."/>
            <person name="Chen H.Y."/>
            <person name="Chen S.E."/>
            <person name="Zhou L.G."/>
            <person name="Ni X.B."/>
            <person name="Tian J.H."/>
            <person name="Sheng Y."/>
            <person name="Liu T."/>
            <person name="Pan Y.S."/>
            <person name="Xia L.Y."/>
            <person name="Li J."/>
            <person name="Zhao F."/>
            <person name="Cao W.C."/>
        </authorList>
    </citation>
    <scope>NUCLEOTIDE SEQUENCE</scope>
    <source>
        <strain evidence="5">Rmic-2018</strain>
    </source>
</reference>
<keyword evidence="6" id="KW-1185">Reference proteome</keyword>
<gene>
    <name evidence="5" type="ORF">HPB51_008414</name>
</gene>
<evidence type="ECO:0000256" key="1">
    <source>
        <dbReference type="ARBA" id="ARBA00011764"/>
    </source>
</evidence>
<name>A0A9J6DFL6_RHIMP</name>
<organism evidence="5 6">
    <name type="scientific">Rhipicephalus microplus</name>
    <name type="common">Cattle tick</name>
    <name type="synonym">Boophilus microplus</name>
    <dbReference type="NCBI Taxonomy" id="6941"/>
    <lineage>
        <taxon>Eukaryota</taxon>
        <taxon>Metazoa</taxon>
        <taxon>Ecdysozoa</taxon>
        <taxon>Arthropoda</taxon>
        <taxon>Chelicerata</taxon>
        <taxon>Arachnida</taxon>
        <taxon>Acari</taxon>
        <taxon>Parasitiformes</taxon>
        <taxon>Ixodida</taxon>
        <taxon>Ixodoidea</taxon>
        <taxon>Ixodidae</taxon>
        <taxon>Rhipicephalinae</taxon>
        <taxon>Rhipicephalus</taxon>
        <taxon>Boophilus</taxon>
    </lineage>
</organism>
<proteinExistence type="predicted"/>
<evidence type="ECO:0000313" key="5">
    <source>
        <dbReference type="EMBL" id="KAH8020903.1"/>
    </source>
</evidence>
<evidence type="ECO:0000256" key="3">
    <source>
        <dbReference type="ARBA" id="ARBA00025466"/>
    </source>
</evidence>
<comment type="subunit">
    <text evidence="1">Self-associates forming complexes of several hundred monomers.</text>
</comment>
<comment type="caution">
    <text evidence="5">The sequence shown here is derived from an EMBL/GenBank/DDBJ whole genome shotgun (WGS) entry which is preliminary data.</text>
</comment>
<feature type="domain" description="Myb/SANT-like DNA-binding" evidence="4">
    <location>
        <begin position="17"/>
        <end position="65"/>
    </location>
</feature>
<dbReference type="InterPro" id="IPR028002">
    <property type="entry name" value="Myb_DNA-bind_5"/>
</dbReference>
<dbReference type="AlphaFoldDB" id="A0A9J6DFL6"/>
<sequence length="109" mass="12625">MNELRQPSDRTCENTPRKQFFTDDEKDVVTELVQKCRSSIENEKLDVVSLGRKQKLWEALAANNARCAILFFRRKAAAERCGAFFPPCRKTRECSREAPFQIKERGKDA</sequence>
<dbReference type="Proteomes" id="UP000821866">
    <property type="component" value="Chromosome 7"/>
</dbReference>
<comment type="function">
    <text evidence="3">Involved in transvection phenomena (= synapsis-dependent gene expression), where the synaptic pairing of chromosomes carrying genes with which zeste interacts influences the expression of these genes. Zeste binds to DNA and stimulates transcription from a nearby promoter.</text>
</comment>
<protein>
    <recommendedName>
        <fullName evidence="2">Regulatory protein zeste</fullName>
    </recommendedName>
</protein>
<dbReference type="EMBL" id="JABSTU010000009">
    <property type="protein sequence ID" value="KAH8020903.1"/>
    <property type="molecule type" value="Genomic_DNA"/>
</dbReference>